<protein>
    <submittedName>
        <fullName evidence="1 2">Uncharacterized protein</fullName>
    </submittedName>
</protein>
<dbReference type="AlphaFoldDB" id="A0A0C4DVJ3"/>
<accession>A0A0C4DVJ3</accession>
<reference evidence="1" key="3">
    <citation type="submission" date="2011-03" db="EMBL/GenBank/DDBJ databases">
        <title>Annotation of Magnaporthe poae ATCC 64411.</title>
        <authorList>
            <person name="Ma L.-J."/>
            <person name="Dead R."/>
            <person name="Young S.K."/>
            <person name="Zeng Q."/>
            <person name="Gargeya S."/>
            <person name="Fitzgerald M."/>
            <person name="Haas B."/>
            <person name="Abouelleil A."/>
            <person name="Alvarado L."/>
            <person name="Arachchi H.M."/>
            <person name="Berlin A."/>
            <person name="Brown A."/>
            <person name="Chapman S.B."/>
            <person name="Chen Z."/>
            <person name="Dunbar C."/>
            <person name="Freedman E."/>
            <person name="Gearin G."/>
            <person name="Gellesch M."/>
            <person name="Goldberg J."/>
            <person name="Griggs A."/>
            <person name="Gujja S."/>
            <person name="Heiman D."/>
            <person name="Howarth C."/>
            <person name="Larson L."/>
            <person name="Lui A."/>
            <person name="MacDonald P.J.P."/>
            <person name="Mehta T."/>
            <person name="Montmayeur A."/>
            <person name="Murphy C."/>
            <person name="Neiman D."/>
            <person name="Pearson M."/>
            <person name="Priest M."/>
            <person name="Roberts A."/>
            <person name="Saif S."/>
            <person name="Shea T."/>
            <person name="Shenoy N."/>
            <person name="Sisk P."/>
            <person name="Stolte C."/>
            <person name="Sykes S."/>
            <person name="Yandava C."/>
            <person name="Wortman J."/>
            <person name="Nusbaum C."/>
            <person name="Birren B."/>
        </authorList>
    </citation>
    <scope>NUCLEOTIDE SEQUENCE</scope>
    <source>
        <strain evidence="1">ATCC 64411</strain>
    </source>
</reference>
<sequence>MSQAGEGLPAPLELVLFAKPLRDVTAFLKTSSGKEEFDLVDPLEAVLGQIDVVDDFLASTWNLKLDIDSEGDRPIVSSTAMIVLDEPAVSRNGVCFISVRIWRGINGEQQEDSIGFRCAFSGVPVAIAELEDLRACWPHHERAGLPDPPDAERSCQVRSVWRAETMARLRTQEASPGVMRCHLEPTVFPPFKGKPRIRPMPYEFFFPLFITAGNITLATINQFLAEAFSSQNQRNQRHSPKRGPSYVWGRLCIITNVDRDGHPYAGCTSTSGPAKHPLKVVPALPKELLYANPEACLAFARNRFPAQVDMLEWGRFIILDDVTETGKTALVGMCEGGHGLVLMRCPFDCTVDMFSIVENTPSSFDTMTNDASRTTSGVADSIWRTGAFPAASAALYNLCEAAFSNRRKHPVTGSSTRPVLHC</sequence>
<dbReference type="EnsemblFungi" id="MAPG_03999T0">
    <property type="protein sequence ID" value="MAPG_03999T0"/>
    <property type="gene ID" value="MAPG_03999"/>
</dbReference>
<gene>
    <name evidence="1" type="ORF">MAPG_03999</name>
</gene>
<reference evidence="3" key="1">
    <citation type="submission" date="2010-05" db="EMBL/GenBank/DDBJ databases">
        <title>The genome sequence of Magnaporthe poae strain ATCC 64411.</title>
        <authorList>
            <person name="Ma L.-J."/>
            <person name="Dead R."/>
            <person name="Young S."/>
            <person name="Zeng Q."/>
            <person name="Koehrsen M."/>
            <person name="Alvarado L."/>
            <person name="Berlin A."/>
            <person name="Chapman S.B."/>
            <person name="Chen Z."/>
            <person name="Freedman E."/>
            <person name="Gellesch M."/>
            <person name="Goldberg J."/>
            <person name="Griggs A."/>
            <person name="Gujja S."/>
            <person name="Heilman E.R."/>
            <person name="Heiman D."/>
            <person name="Hepburn T."/>
            <person name="Howarth C."/>
            <person name="Jen D."/>
            <person name="Larson L."/>
            <person name="Mehta T."/>
            <person name="Neiman D."/>
            <person name="Pearson M."/>
            <person name="Roberts A."/>
            <person name="Saif S."/>
            <person name="Shea T."/>
            <person name="Shenoy N."/>
            <person name="Sisk P."/>
            <person name="Stolte C."/>
            <person name="Sykes S."/>
            <person name="Walk T."/>
            <person name="White J."/>
            <person name="Yandava C."/>
            <person name="Haas B."/>
            <person name="Nusbaum C."/>
            <person name="Birren B."/>
        </authorList>
    </citation>
    <scope>NUCLEOTIDE SEQUENCE [LARGE SCALE GENOMIC DNA]</scope>
    <source>
        <strain evidence="3">ATCC 64411 / 73-15</strain>
    </source>
</reference>
<reference evidence="2" key="5">
    <citation type="submission" date="2015-06" db="UniProtKB">
        <authorList>
            <consortium name="EnsemblFungi"/>
        </authorList>
    </citation>
    <scope>IDENTIFICATION</scope>
    <source>
        <strain evidence="2">ATCC 64411</strain>
    </source>
</reference>
<reference evidence="1" key="2">
    <citation type="submission" date="2010-05" db="EMBL/GenBank/DDBJ databases">
        <title>The Genome Sequence of Magnaporthe poae strain ATCC 64411.</title>
        <authorList>
            <consortium name="The Broad Institute Genome Sequencing Platform"/>
            <consortium name="Broad Institute Genome Sequencing Center for Infectious Disease"/>
            <person name="Ma L.-J."/>
            <person name="Dead R."/>
            <person name="Young S."/>
            <person name="Zeng Q."/>
            <person name="Koehrsen M."/>
            <person name="Alvarado L."/>
            <person name="Berlin A."/>
            <person name="Chapman S.B."/>
            <person name="Chen Z."/>
            <person name="Freedman E."/>
            <person name="Gellesch M."/>
            <person name="Goldberg J."/>
            <person name="Griggs A."/>
            <person name="Gujja S."/>
            <person name="Heilman E.R."/>
            <person name="Heiman D."/>
            <person name="Hepburn T."/>
            <person name="Howarth C."/>
            <person name="Jen D."/>
            <person name="Larson L."/>
            <person name="Mehta T."/>
            <person name="Neiman D."/>
            <person name="Pearson M."/>
            <person name="Roberts A."/>
            <person name="Saif S."/>
            <person name="Shea T."/>
            <person name="Shenoy N."/>
            <person name="Sisk P."/>
            <person name="Stolte C."/>
            <person name="Sykes S."/>
            <person name="Walk T."/>
            <person name="White J."/>
            <person name="Yandava C."/>
            <person name="Haas B."/>
            <person name="Nusbaum C."/>
            <person name="Birren B."/>
        </authorList>
    </citation>
    <scope>NUCLEOTIDE SEQUENCE</scope>
    <source>
        <strain evidence="1">ATCC 64411</strain>
    </source>
</reference>
<dbReference type="eggNOG" id="ENOG502RMN2">
    <property type="taxonomic scope" value="Eukaryota"/>
</dbReference>
<dbReference type="EMBL" id="GL876968">
    <property type="protein sequence ID" value="KLU84965.1"/>
    <property type="molecule type" value="Genomic_DNA"/>
</dbReference>
<proteinExistence type="predicted"/>
<dbReference type="OrthoDB" id="4483229at2759"/>
<evidence type="ECO:0000313" key="2">
    <source>
        <dbReference type="EnsemblFungi" id="MAPG_03999T0"/>
    </source>
</evidence>
<evidence type="ECO:0000313" key="1">
    <source>
        <dbReference type="EMBL" id="KLU84965.1"/>
    </source>
</evidence>
<dbReference type="EMBL" id="ADBL01000942">
    <property type="status" value="NOT_ANNOTATED_CDS"/>
    <property type="molecule type" value="Genomic_DNA"/>
</dbReference>
<dbReference type="OMA" id="HIAFRCE"/>
<evidence type="ECO:0000313" key="3">
    <source>
        <dbReference type="Proteomes" id="UP000011715"/>
    </source>
</evidence>
<organism evidence="2 3">
    <name type="scientific">Magnaporthiopsis poae (strain ATCC 64411 / 73-15)</name>
    <name type="common">Kentucky bluegrass fungus</name>
    <name type="synonym">Magnaporthe poae</name>
    <dbReference type="NCBI Taxonomy" id="644358"/>
    <lineage>
        <taxon>Eukaryota</taxon>
        <taxon>Fungi</taxon>
        <taxon>Dikarya</taxon>
        <taxon>Ascomycota</taxon>
        <taxon>Pezizomycotina</taxon>
        <taxon>Sordariomycetes</taxon>
        <taxon>Sordariomycetidae</taxon>
        <taxon>Magnaporthales</taxon>
        <taxon>Magnaporthaceae</taxon>
        <taxon>Magnaporthiopsis</taxon>
    </lineage>
</organism>
<reference evidence="2" key="4">
    <citation type="journal article" date="2015" name="G3 (Bethesda)">
        <title>Genome sequences of three phytopathogenic species of the Magnaporthaceae family of fungi.</title>
        <authorList>
            <person name="Okagaki L.H."/>
            <person name="Nunes C.C."/>
            <person name="Sailsbery J."/>
            <person name="Clay B."/>
            <person name="Brown D."/>
            <person name="John T."/>
            <person name="Oh Y."/>
            <person name="Young N."/>
            <person name="Fitzgerald M."/>
            <person name="Haas B.J."/>
            <person name="Zeng Q."/>
            <person name="Young S."/>
            <person name="Adiconis X."/>
            <person name="Fan L."/>
            <person name="Levin J.Z."/>
            <person name="Mitchell T.K."/>
            <person name="Okubara P.A."/>
            <person name="Farman M.L."/>
            <person name="Kohn L.M."/>
            <person name="Birren B."/>
            <person name="Ma L.-J."/>
            <person name="Dean R.A."/>
        </authorList>
    </citation>
    <scope>NUCLEOTIDE SEQUENCE</scope>
    <source>
        <strain evidence="2">ATCC 64411 / 73-15</strain>
    </source>
</reference>
<keyword evidence="3" id="KW-1185">Reference proteome</keyword>
<name>A0A0C4DVJ3_MAGP6</name>
<dbReference type="Proteomes" id="UP000011715">
    <property type="component" value="Unassembled WGS sequence"/>
</dbReference>
<dbReference type="VEuPathDB" id="FungiDB:MAPG_03999"/>